<gene>
    <name evidence="1" type="ORF">ACGRH2_13805</name>
</gene>
<name>A0ABW7IIP2_9VIBR</name>
<proteinExistence type="predicted"/>
<dbReference type="Proteomes" id="UP001607125">
    <property type="component" value="Unassembled WGS sequence"/>
</dbReference>
<reference evidence="1 2" key="1">
    <citation type="submission" date="2024-10" db="EMBL/GenBank/DDBJ databases">
        <authorList>
            <person name="Yibar A."/>
            <person name="Saticioglu I.B."/>
            <person name="Duman M."/>
            <person name="Ajmi N."/>
            <person name="Gurler F."/>
            <person name="Ay H."/>
            <person name="Onuk E."/>
            <person name="Guler S."/>
            <person name="Romalde J.L."/>
        </authorList>
    </citation>
    <scope>NUCLEOTIDE SEQUENCE [LARGE SCALE GENOMIC DNA]</scope>
    <source>
        <strain evidence="1 2">1-TCBS-B</strain>
    </source>
</reference>
<organism evidence="1 2">
    <name type="scientific">Vibrio barjaei</name>
    <dbReference type="NCBI Taxonomy" id="1676683"/>
    <lineage>
        <taxon>Bacteria</taxon>
        <taxon>Pseudomonadati</taxon>
        <taxon>Pseudomonadota</taxon>
        <taxon>Gammaproteobacteria</taxon>
        <taxon>Vibrionales</taxon>
        <taxon>Vibrionaceae</taxon>
        <taxon>Vibrio</taxon>
    </lineage>
</organism>
<accession>A0ABW7IIP2</accession>
<sequence length="106" mass="12283">MIIFTVDSFKEVFHIHTSMKNNQFSTQYFNDGHKLHKLKRVSVKKNVFDVSGMYHEVITGCTFEFYSRSDIKVKIVEGEFHVEDLELTQQPATDYGVCASASEFCF</sequence>
<evidence type="ECO:0000313" key="1">
    <source>
        <dbReference type="EMBL" id="MFH0261475.1"/>
    </source>
</evidence>
<keyword evidence="2" id="KW-1185">Reference proteome</keyword>
<dbReference type="EMBL" id="JBIHSF010000008">
    <property type="protein sequence ID" value="MFH0261475.1"/>
    <property type="molecule type" value="Genomic_DNA"/>
</dbReference>
<protein>
    <submittedName>
        <fullName evidence="1">Uncharacterized protein</fullName>
    </submittedName>
</protein>
<evidence type="ECO:0000313" key="2">
    <source>
        <dbReference type="Proteomes" id="UP001607125"/>
    </source>
</evidence>
<dbReference type="RefSeq" id="WP_394629329.1">
    <property type="nucleotide sequence ID" value="NZ_JBIHSF010000008.1"/>
</dbReference>
<comment type="caution">
    <text evidence="1">The sequence shown here is derived from an EMBL/GenBank/DDBJ whole genome shotgun (WGS) entry which is preliminary data.</text>
</comment>